<evidence type="ECO:0000313" key="2">
    <source>
        <dbReference type="EMBL" id="THU78264.1"/>
    </source>
</evidence>
<accession>A0A4S8KR78</accession>
<name>A0A4S8KR78_DENBC</name>
<reference evidence="2 3" key="1">
    <citation type="journal article" date="2019" name="Nat. Ecol. Evol.">
        <title>Megaphylogeny resolves global patterns of mushroom evolution.</title>
        <authorList>
            <person name="Varga T."/>
            <person name="Krizsan K."/>
            <person name="Foldi C."/>
            <person name="Dima B."/>
            <person name="Sanchez-Garcia M."/>
            <person name="Sanchez-Ramirez S."/>
            <person name="Szollosi G.J."/>
            <person name="Szarkandi J.G."/>
            <person name="Papp V."/>
            <person name="Albert L."/>
            <person name="Andreopoulos W."/>
            <person name="Angelini C."/>
            <person name="Antonin V."/>
            <person name="Barry K.W."/>
            <person name="Bougher N.L."/>
            <person name="Buchanan P."/>
            <person name="Buyck B."/>
            <person name="Bense V."/>
            <person name="Catcheside P."/>
            <person name="Chovatia M."/>
            <person name="Cooper J."/>
            <person name="Damon W."/>
            <person name="Desjardin D."/>
            <person name="Finy P."/>
            <person name="Geml J."/>
            <person name="Haridas S."/>
            <person name="Hughes K."/>
            <person name="Justo A."/>
            <person name="Karasinski D."/>
            <person name="Kautmanova I."/>
            <person name="Kiss B."/>
            <person name="Kocsube S."/>
            <person name="Kotiranta H."/>
            <person name="LaButti K.M."/>
            <person name="Lechner B.E."/>
            <person name="Liimatainen K."/>
            <person name="Lipzen A."/>
            <person name="Lukacs Z."/>
            <person name="Mihaltcheva S."/>
            <person name="Morgado L.N."/>
            <person name="Niskanen T."/>
            <person name="Noordeloos M.E."/>
            <person name="Ohm R.A."/>
            <person name="Ortiz-Santana B."/>
            <person name="Ovrebo C."/>
            <person name="Racz N."/>
            <person name="Riley R."/>
            <person name="Savchenko A."/>
            <person name="Shiryaev A."/>
            <person name="Soop K."/>
            <person name="Spirin V."/>
            <person name="Szebenyi C."/>
            <person name="Tomsovsky M."/>
            <person name="Tulloss R.E."/>
            <person name="Uehling J."/>
            <person name="Grigoriev I.V."/>
            <person name="Vagvolgyi C."/>
            <person name="Papp T."/>
            <person name="Martin F.M."/>
            <person name="Miettinen O."/>
            <person name="Hibbett D.S."/>
            <person name="Nagy L.G."/>
        </authorList>
    </citation>
    <scope>NUCLEOTIDE SEQUENCE [LARGE SCALE GENOMIC DNA]</scope>
    <source>
        <strain evidence="2 3">CBS 962.96</strain>
    </source>
</reference>
<gene>
    <name evidence="2" type="ORF">K435DRAFT_811702</name>
</gene>
<organism evidence="2 3">
    <name type="scientific">Dendrothele bispora (strain CBS 962.96)</name>
    <dbReference type="NCBI Taxonomy" id="1314807"/>
    <lineage>
        <taxon>Eukaryota</taxon>
        <taxon>Fungi</taxon>
        <taxon>Dikarya</taxon>
        <taxon>Basidiomycota</taxon>
        <taxon>Agaricomycotina</taxon>
        <taxon>Agaricomycetes</taxon>
        <taxon>Agaricomycetidae</taxon>
        <taxon>Agaricales</taxon>
        <taxon>Agaricales incertae sedis</taxon>
        <taxon>Dendrothele</taxon>
    </lineage>
</organism>
<evidence type="ECO:0000313" key="3">
    <source>
        <dbReference type="Proteomes" id="UP000297245"/>
    </source>
</evidence>
<dbReference type="Proteomes" id="UP000297245">
    <property type="component" value="Unassembled WGS sequence"/>
</dbReference>
<protein>
    <submittedName>
        <fullName evidence="2">Uncharacterized protein</fullName>
    </submittedName>
</protein>
<feature type="region of interest" description="Disordered" evidence="1">
    <location>
        <begin position="220"/>
        <end position="240"/>
    </location>
</feature>
<proteinExistence type="predicted"/>
<feature type="compositionally biased region" description="Polar residues" evidence="1">
    <location>
        <begin position="288"/>
        <end position="319"/>
    </location>
</feature>
<feature type="region of interest" description="Disordered" evidence="1">
    <location>
        <begin position="258"/>
        <end position="320"/>
    </location>
</feature>
<sequence>MPFFETCTRDLPGAAPEPDTVTDTSDTVPGLSDWCLYTVGTFAKAVVTIYATLSQTVRSKISLPTPMTTYTITDYLALLGNKSVFEMAHYKSTAQNPFGGLQAFLNNYWVLFSPSTLWTYHKEDLINLATRVKDIFGLVNAWTANDKNALPLIVDWARLTVFCNLRDAYEPSIFDQDAELRSWVQEEEEKALDQGLAHLVSLAECKFGRLEVPFLTTTTNEDGAEESVEPDHSAINFGPPEEGEKFYLSPPIASSCQNPFTRGDGASTSKPPPIPPKPTQKSALLGSETKTGAATPSNATKTVTATRSVPGTKTSTRTTEPVRVPHELQLLIWKFFLLTGLLRLVWHN</sequence>
<keyword evidence="3" id="KW-1185">Reference proteome</keyword>
<dbReference type="EMBL" id="ML180227">
    <property type="protein sequence ID" value="THU78264.1"/>
    <property type="molecule type" value="Genomic_DNA"/>
</dbReference>
<evidence type="ECO:0000256" key="1">
    <source>
        <dbReference type="SAM" id="MobiDB-lite"/>
    </source>
</evidence>
<dbReference type="AlphaFoldDB" id="A0A4S8KR78"/>